<evidence type="ECO:0000259" key="1">
    <source>
        <dbReference type="SMART" id="SM00382"/>
    </source>
</evidence>
<gene>
    <name evidence="2" type="ORF">FC46_GL000874</name>
</gene>
<dbReference type="SUPFAM" id="SSF52540">
    <property type="entry name" value="P-loop containing nucleoside triphosphate hydrolases"/>
    <property type="match status" value="1"/>
</dbReference>
<sequence length="430" mass="50389">MKQMDHNILKHVIADQHRIIRESEIIPREYTFDPQANYVLVGLRRAGKSTLLYKIAQDLIKQGKSWSQIIYVNFEDERLNGFKLEDFDDILSVASELTDQEPYIFLDEVQNIDGWEKFARRLADSKYRTYITGSNAKMLSWKVVERLGARYFIKTIYPYNFKEFLNAKKIEYNEMSFFDTAADGRLRAESFDFLTHGGLPETLIYSDRRDYLESIYQKILFGDLIARNNIRNPEAFRLLINKIAETIMHDISYRTLSNAIGSVTNSKISTDTVISYIEYAKDAFLLFDVKNYVSKFVERNSTPKYYFADNGILKLFLLNKDAILLENLVAIALYQKFGDQVYYLKSNKTKIDIDFFLPEQSTAIQVTYDLNENDYTREIDNLIKLKKSNEEIQNLIVVTSEQERTINTDEGYTIKVVPLYKFLLNEDFQH</sequence>
<dbReference type="PANTHER" id="PTHR33295">
    <property type="entry name" value="ATPASE"/>
    <property type="match status" value="1"/>
</dbReference>
<dbReference type="Pfam" id="PF13173">
    <property type="entry name" value="AAA_14"/>
    <property type="match status" value="1"/>
</dbReference>
<dbReference type="SMART" id="SM00382">
    <property type="entry name" value="AAA"/>
    <property type="match status" value="1"/>
</dbReference>
<dbReference type="InterPro" id="IPR027417">
    <property type="entry name" value="P-loop_NTPase"/>
</dbReference>
<organism evidence="2 3">
    <name type="scientific">Lactobacillus kalixensis DSM 16043</name>
    <dbReference type="NCBI Taxonomy" id="1423763"/>
    <lineage>
        <taxon>Bacteria</taxon>
        <taxon>Bacillati</taxon>
        <taxon>Bacillota</taxon>
        <taxon>Bacilli</taxon>
        <taxon>Lactobacillales</taxon>
        <taxon>Lactobacillaceae</taxon>
        <taxon>Lactobacillus</taxon>
    </lineage>
</organism>
<dbReference type="InterPro" id="IPR025420">
    <property type="entry name" value="DUF4143"/>
</dbReference>
<dbReference type="Pfam" id="PF13635">
    <property type="entry name" value="DUF4143"/>
    <property type="match status" value="1"/>
</dbReference>
<dbReference type="AlphaFoldDB" id="A0A0R1U7Q9"/>
<reference evidence="2 3" key="1">
    <citation type="journal article" date="2015" name="Genome Announc.">
        <title>Expanding the biotechnology potential of lactobacilli through comparative genomics of 213 strains and associated genera.</title>
        <authorList>
            <person name="Sun Z."/>
            <person name="Harris H.M."/>
            <person name="McCann A."/>
            <person name="Guo C."/>
            <person name="Argimon S."/>
            <person name="Zhang W."/>
            <person name="Yang X."/>
            <person name="Jeffery I.B."/>
            <person name="Cooney J.C."/>
            <person name="Kagawa T.F."/>
            <person name="Liu W."/>
            <person name="Song Y."/>
            <person name="Salvetti E."/>
            <person name="Wrobel A."/>
            <person name="Rasinkangas P."/>
            <person name="Parkhill J."/>
            <person name="Rea M.C."/>
            <person name="O'Sullivan O."/>
            <person name="Ritari J."/>
            <person name="Douillard F.P."/>
            <person name="Paul Ross R."/>
            <person name="Yang R."/>
            <person name="Briner A.E."/>
            <person name="Felis G.E."/>
            <person name="de Vos W.M."/>
            <person name="Barrangou R."/>
            <person name="Klaenhammer T.R."/>
            <person name="Caufield P.W."/>
            <person name="Cui Y."/>
            <person name="Zhang H."/>
            <person name="O'Toole P.W."/>
        </authorList>
    </citation>
    <scope>NUCLEOTIDE SEQUENCE [LARGE SCALE GENOMIC DNA]</scope>
    <source>
        <strain evidence="2 3">DSM 16043</strain>
    </source>
</reference>
<dbReference type="PATRIC" id="fig|1423763.3.peg.886"/>
<dbReference type="InterPro" id="IPR003593">
    <property type="entry name" value="AAA+_ATPase"/>
</dbReference>
<protein>
    <submittedName>
        <fullName evidence="2">AAA+ superfamily ATPase</fullName>
    </submittedName>
</protein>
<comment type="caution">
    <text evidence="2">The sequence shown here is derived from an EMBL/GenBank/DDBJ whole genome shotgun (WGS) entry which is preliminary data.</text>
</comment>
<evidence type="ECO:0000313" key="3">
    <source>
        <dbReference type="Proteomes" id="UP000051036"/>
    </source>
</evidence>
<proteinExistence type="predicted"/>
<evidence type="ECO:0000313" key="2">
    <source>
        <dbReference type="EMBL" id="KRL89318.1"/>
    </source>
</evidence>
<dbReference type="Proteomes" id="UP000051036">
    <property type="component" value="Unassembled WGS sequence"/>
</dbReference>
<name>A0A0R1U7Q9_9LACO</name>
<dbReference type="PANTHER" id="PTHR33295:SF8">
    <property type="entry name" value="AAA+ ATPASE DOMAIN-CONTAINING PROTEIN"/>
    <property type="match status" value="1"/>
</dbReference>
<dbReference type="InterPro" id="IPR041682">
    <property type="entry name" value="AAA_14"/>
</dbReference>
<feature type="domain" description="AAA+ ATPase" evidence="1">
    <location>
        <begin position="34"/>
        <end position="201"/>
    </location>
</feature>
<accession>A0A0R1U7Q9</accession>
<dbReference type="EMBL" id="AZFM01000025">
    <property type="protein sequence ID" value="KRL89318.1"/>
    <property type="molecule type" value="Genomic_DNA"/>
</dbReference>
<dbReference type="Gene3D" id="3.40.50.300">
    <property type="entry name" value="P-loop containing nucleotide triphosphate hydrolases"/>
    <property type="match status" value="1"/>
</dbReference>
<keyword evidence="3" id="KW-1185">Reference proteome</keyword>